<dbReference type="Gene3D" id="3.90.1750.20">
    <property type="entry name" value="Putative Large Serine Recombinase, Chain B, Domain 2"/>
    <property type="match status" value="1"/>
</dbReference>
<dbReference type="InterPro" id="IPR036162">
    <property type="entry name" value="Resolvase-like_N_sf"/>
</dbReference>
<dbReference type="AlphaFoldDB" id="R6N1X8"/>
<dbReference type="InterPro" id="IPR006119">
    <property type="entry name" value="Resolv_N"/>
</dbReference>
<dbReference type="PANTHER" id="PTHR30461">
    <property type="entry name" value="DNA-INVERTASE FROM LAMBDOID PROPHAGE"/>
    <property type="match status" value="1"/>
</dbReference>
<comment type="caution">
    <text evidence="3">The sequence shown here is derived from an EMBL/GenBank/DDBJ whole genome shotgun (WGS) entry which is preliminary data.</text>
</comment>
<dbReference type="InterPro" id="IPR050639">
    <property type="entry name" value="SSR_resolvase"/>
</dbReference>
<dbReference type="SMART" id="SM00857">
    <property type="entry name" value="Resolvase"/>
    <property type="match status" value="1"/>
</dbReference>
<dbReference type="Gene3D" id="3.40.50.1390">
    <property type="entry name" value="Resolvase, N-terminal catalytic domain"/>
    <property type="match status" value="1"/>
</dbReference>
<keyword evidence="1" id="KW-0175">Coiled coil</keyword>
<dbReference type="PANTHER" id="PTHR30461:SF23">
    <property type="entry name" value="DNA RECOMBINASE-RELATED"/>
    <property type="match status" value="1"/>
</dbReference>
<evidence type="ECO:0000313" key="4">
    <source>
        <dbReference type="Proteomes" id="UP000018168"/>
    </source>
</evidence>
<sequence>MRECHEFALKNGMTIIGEYCDRAISGKTDNRPNFQLLIKDSEKGQFEAVIMYTLDRFARNRYDSAIYKAKLKKNGVRVYYAKQPMPDTPESIILESVLEGYAEYYSENLSRNIKRGMKENALQCLANGGAGMPLGYIVGEDRKYKVDPVGAKIVQKIFQMYADGMSATQIINECNRRGYKTSRGNAFNKNSLRTMLKNDRYIGIYRFADVVVEDGVPPIISRELFNKVQAMLKHNYSARARNKAKDNYLLTTKLFCGHCSSAMVGESGTSKSGKLHHYYKCIDRKRNRKCKKAVEKKDWIEELVVRFTVQKVLTDENIERIAEKAMGIIEKESADTTYLDGLQSELKDIKKKIKNLMNAIEQGIITSTTKERMNELELEKNEMEGKIAREEMKKPLLTKERIMYWLYSFKSGDIDDVEYRRKVIDTLVNSVYVYDEGDKGRRIVFTFNISGQNTATLSCSDIACAAPPAASCRSQDAHLIVMGCAVFAPASEADVFCQRIPGCAWTHIAFQVRPFLLPACSHSKTGIFLSMHPN</sequence>
<dbReference type="Pfam" id="PF07508">
    <property type="entry name" value="Recombinase"/>
    <property type="match status" value="1"/>
</dbReference>
<dbReference type="SUPFAM" id="SSF53041">
    <property type="entry name" value="Resolvase-like"/>
    <property type="match status" value="1"/>
</dbReference>
<evidence type="ECO:0000259" key="2">
    <source>
        <dbReference type="PROSITE" id="PS51737"/>
    </source>
</evidence>
<evidence type="ECO:0000256" key="1">
    <source>
        <dbReference type="SAM" id="Coils"/>
    </source>
</evidence>
<feature type="domain" description="Recombinase" evidence="2">
    <location>
        <begin position="133"/>
        <end position="238"/>
    </location>
</feature>
<organism evidence="3 4">
    <name type="scientific">[Clostridium] leptum CAG:27</name>
    <dbReference type="NCBI Taxonomy" id="1263068"/>
    <lineage>
        <taxon>Bacteria</taxon>
        <taxon>Bacillati</taxon>
        <taxon>Bacillota</taxon>
        <taxon>Clostridia</taxon>
        <taxon>Eubacteriales</taxon>
        <taxon>Oscillospiraceae</taxon>
        <taxon>Oscillospiraceae incertae sedis</taxon>
    </lineage>
</organism>
<dbReference type="GO" id="GO:0003677">
    <property type="term" value="F:DNA binding"/>
    <property type="evidence" value="ECO:0007669"/>
    <property type="project" value="InterPro"/>
</dbReference>
<accession>R6N1X8</accession>
<dbReference type="InterPro" id="IPR038109">
    <property type="entry name" value="DNA_bind_recomb_sf"/>
</dbReference>
<feature type="coiled-coil region" evidence="1">
    <location>
        <begin position="339"/>
        <end position="393"/>
    </location>
</feature>
<name>R6N1X8_9FIRM</name>
<gene>
    <name evidence="3" type="ORF">BN578_00552</name>
</gene>
<dbReference type="Pfam" id="PF13408">
    <property type="entry name" value="Zn_ribbon_recom"/>
    <property type="match status" value="1"/>
</dbReference>
<proteinExistence type="predicted"/>
<dbReference type="InterPro" id="IPR025827">
    <property type="entry name" value="Zn_ribbon_recom_dom"/>
</dbReference>
<dbReference type="EMBL" id="CBEP010000091">
    <property type="protein sequence ID" value="CDC05020.1"/>
    <property type="molecule type" value="Genomic_DNA"/>
</dbReference>
<dbReference type="CDD" id="cd00338">
    <property type="entry name" value="Ser_Recombinase"/>
    <property type="match status" value="1"/>
</dbReference>
<dbReference type="Pfam" id="PF00239">
    <property type="entry name" value="Resolvase"/>
    <property type="match status" value="1"/>
</dbReference>
<dbReference type="GO" id="GO:0000150">
    <property type="term" value="F:DNA strand exchange activity"/>
    <property type="evidence" value="ECO:0007669"/>
    <property type="project" value="InterPro"/>
</dbReference>
<dbReference type="PROSITE" id="PS51737">
    <property type="entry name" value="RECOMBINASE_DNA_BIND"/>
    <property type="match status" value="1"/>
</dbReference>
<dbReference type="InterPro" id="IPR011109">
    <property type="entry name" value="DNA_bind_recombinase_dom"/>
</dbReference>
<protein>
    <submittedName>
        <fullName evidence="3">DNA integration/recombination protein</fullName>
    </submittedName>
</protein>
<evidence type="ECO:0000313" key="3">
    <source>
        <dbReference type="EMBL" id="CDC05020.1"/>
    </source>
</evidence>
<reference evidence="3" key="1">
    <citation type="submission" date="2012-11" db="EMBL/GenBank/DDBJ databases">
        <title>Dependencies among metagenomic species, viruses, plasmids and units of genetic variation.</title>
        <authorList>
            <person name="Nielsen H.B."/>
            <person name="Almeida M."/>
            <person name="Juncker A.S."/>
            <person name="Rasmussen S."/>
            <person name="Li J."/>
            <person name="Sunagawa S."/>
            <person name="Plichta D."/>
            <person name="Gautier L."/>
            <person name="Le Chatelier E."/>
            <person name="Peletier E."/>
            <person name="Bonde I."/>
            <person name="Nielsen T."/>
            <person name="Manichanh C."/>
            <person name="Arumugam M."/>
            <person name="Batto J."/>
            <person name="Santos M.B.Q.D."/>
            <person name="Blom N."/>
            <person name="Borruel N."/>
            <person name="Burgdorf K.S."/>
            <person name="Boumezbeur F."/>
            <person name="Casellas F."/>
            <person name="Dore J."/>
            <person name="Guarner F."/>
            <person name="Hansen T."/>
            <person name="Hildebrand F."/>
            <person name="Kaas R.S."/>
            <person name="Kennedy S."/>
            <person name="Kristiansen K."/>
            <person name="Kultima J.R."/>
            <person name="Leonard P."/>
            <person name="Levenez F."/>
            <person name="Lund O."/>
            <person name="Moumen B."/>
            <person name="Le Paslier D."/>
            <person name="Pons N."/>
            <person name="Pedersen O."/>
            <person name="Prifti E."/>
            <person name="Qin J."/>
            <person name="Raes J."/>
            <person name="Tap J."/>
            <person name="Tims S."/>
            <person name="Ussery D.W."/>
            <person name="Yamada T."/>
            <person name="MetaHit consortium"/>
            <person name="Renault P."/>
            <person name="Sicheritz-Ponten T."/>
            <person name="Bork P."/>
            <person name="Wang J."/>
            <person name="Brunak S."/>
            <person name="Ehrlich S.D."/>
        </authorList>
    </citation>
    <scope>NUCLEOTIDE SEQUENCE [LARGE SCALE GENOMIC DNA]</scope>
</reference>
<dbReference type="Proteomes" id="UP000018168">
    <property type="component" value="Unassembled WGS sequence"/>
</dbReference>